<feature type="transmembrane region" description="Helical" evidence="1">
    <location>
        <begin position="25"/>
        <end position="46"/>
    </location>
</feature>
<name>A0ABQ4DFZ4_9CELL</name>
<dbReference type="EMBL" id="BONP01000001">
    <property type="protein sequence ID" value="GIG38261.1"/>
    <property type="molecule type" value="Genomic_DNA"/>
</dbReference>
<feature type="transmembrane region" description="Helical" evidence="1">
    <location>
        <begin position="105"/>
        <end position="123"/>
    </location>
</feature>
<keyword evidence="1" id="KW-0812">Transmembrane</keyword>
<reference evidence="2 3" key="1">
    <citation type="submission" date="2021-01" db="EMBL/GenBank/DDBJ databases">
        <title>Whole genome shotgun sequence of Cellulomonas phragmiteti NBRC 110785.</title>
        <authorList>
            <person name="Komaki H."/>
            <person name="Tamura T."/>
        </authorList>
    </citation>
    <scope>NUCLEOTIDE SEQUENCE [LARGE SCALE GENOMIC DNA]</scope>
    <source>
        <strain evidence="2 3">NBRC 110785</strain>
    </source>
</reference>
<keyword evidence="1" id="KW-0472">Membrane</keyword>
<dbReference type="Pfam" id="PF18936">
    <property type="entry name" value="DUF5684"/>
    <property type="match status" value="1"/>
</dbReference>
<feature type="transmembrane region" description="Helical" evidence="1">
    <location>
        <begin position="53"/>
        <end position="69"/>
    </location>
</feature>
<accession>A0ABQ4DFZ4</accession>
<dbReference type="InterPro" id="IPR043739">
    <property type="entry name" value="DUF5684"/>
</dbReference>
<gene>
    <name evidence="2" type="ORF">Cph01nite_00230</name>
</gene>
<evidence type="ECO:0000313" key="2">
    <source>
        <dbReference type="EMBL" id="GIG38261.1"/>
    </source>
</evidence>
<protein>
    <recommendedName>
        <fullName evidence="4">Signal peptidase I</fullName>
    </recommendedName>
</protein>
<evidence type="ECO:0000256" key="1">
    <source>
        <dbReference type="SAM" id="Phobius"/>
    </source>
</evidence>
<evidence type="ECO:0008006" key="4">
    <source>
        <dbReference type="Google" id="ProtNLM"/>
    </source>
</evidence>
<organism evidence="2 3">
    <name type="scientific">Cellulomonas phragmiteti</name>
    <dbReference type="NCBI Taxonomy" id="478780"/>
    <lineage>
        <taxon>Bacteria</taxon>
        <taxon>Bacillati</taxon>
        <taxon>Actinomycetota</taxon>
        <taxon>Actinomycetes</taxon>
        <taxon>Micrococcales</taxon>
        <taxon>Cellulomonadaceae</taxon>
        <taxon>Cellulomonas</taxon>
    </lineage>
</organism>
<comment type="caution">
    <text evidence="2">The sequence shown here is derived from an EMBL/GenBank/DDBJ whole genome shotgun (WGS) entry which is preliminary data.</text>
</comment>
<evidence type="ECO:0000313" key="3">
    <source>
        <dbReference type="Proteomes" id="UP000614741"/>
    </source>
</evidence>
<proteinExistence type="predicted"/>
<feature type="transmembrane region" description="Helical" evidence="1">
    <location>
        <begin position="75"/>
        <end position="93"/>
    </location>
</feature>
<dbReference type="Proteomes" id="UP000614741">
    <property type="component" value="Unassembled WGS sequence"/>
</dbReference>
<keyword evidence="3" id="KW-1185">Reference proteome</keyword>
<keyword evidence="1" id="KW-1133">Transmembrane helix</keyword>
<sequence>MRAMSTLFAVPITDAEAAAAAGGALLFMVVGLIGYIVSSLGLMGVFSKAGKPGWAAFVPVYNLIVLLEVVGRPIWWLVLFLVPGVNVIATIIVMNDLSKSFGHEAGFTVGLVLLTVVFLWILWLGSSTYRGPAALTPSAPGAAYAG</sequence>